<dbReference type="OrthoDB" id="30774at2157"/>
<protein>
    <submittedName>
        <fullName evidence="6">tRNA (Adenine57-N1/adenine58-N1)-methyltransferase</fullName>
    </submittedName>
</protein>
<dbReference type="InterPro" id="IPR049470">
    <property type="entry name" value="TRM61_C"/>
</dbReference>
<dbReference type="GO" id="GO:0031515">
    <property type="term" value="C:tRNA (m1A) methyltransferase complex"/>
    <property type="evidence" value="ECO:0007669"/>
    <property type="project" value="InterPro"/>
</dbReference>
<accession>A0A1N6VNJ1</accession>
<organism evidence="6 7">
    <name type="scientific">Haladaptatus litoreus</name>
    <dbReference type="NCBI Taxonomy" id="553468"/>
    <lineage>
        <taxon>Archaea</taxon>
        <taxon>Methanobacteriati</taxon>
        <taxon>Methanobacteriota</taxon>
        <taxon>Stenosarchaea group</taxon>
        <taxon>Halobacteria</taxon>
        <taxon>Halobacteriales</taxon>
        <taxon>Haladaptataceae</taxon>
        <taxon>Haladaptatus</taxon>
    </lineage>
</organism>
<reference evidence="7" key="1">
    <citation type="submission" date="2017-01" db="EMBL/GenBank/DDBJ databases">
        <authorList>
            <person name="Varghese N."/>
            <person name="Submissions S."/>
        </authorList>
    </citation>
    <scope>NUCLEOTIDE SEQUENCE [LARGE SCALE GENOMIC DNA]</scope>
    <source>
        <strain evidence="7">CGMCC 1.7737</strain>
    </source>
</reference>
<keyword evidence="4" id="KW-0819">tRNA processing</keyword>
<dbReference type="SUPFAM" id="SSF53335">
    <property type="entry name" value="S-adenosyl-L-methionine-dependent methyltransferases"/>
    <property type="match status" value="1"/>
</dbReference>
<evidence type="ECO:0000259" key="5">
    <source>
        <dbReference type="Pfam" id="PF08704"/>
    </source>
</evidence>
<dbReference type="RefSeq" id="WP_139328804.1">
    <property type="nucleotide sequence ID" value="NZ_FTNO01000001.1"/>
</dbReference>
<keyword evidence="7" id="KW-1185">Reference proteome</keyword>
<keyword evidence="2 6" id="KW-0808">Transferase</keyword>
<dbReference type="EMBL" id="FTNO01000001">
    <property type="protein sequence ID" value="SIQ79387.1"/>
    <property type="molecule type" value="Genomic_DNA"/>
</dbReference>
<dbReference type="InterPro" id="IPR029063">
    <property type="entry name" value="SAM-dependent_MTases_sf"/>
</dbReference>
<dbReference type="Gene3D" id="3.40.50.150">
    <property type="entry name" value="Vaccinia Virus protein VP39"/>
    <property type="match status" value="1"/>
</dbReference>
<keyword evidence="1 6" id="KW-0489">Methyltransferase</keyword>
<feature type="domain" description="tRNA (adenine(58)-N(1))-methyltransferase catalytic subunit TRM61 C-terminal" evidence="5">
    <location>
        <begin position="71"/>
        <end position="215"/>
    </location>
</feature>
<evidence type="ECO:0000256" key="1">
    <source>
        <dbReference type="ARBA" id="ARBA00022603"/>
    </source>
</evidence>
<dbReference type="PROSITE" id="PS51620">
    <property type="entry name" value="SAM_TRM61"/>
    <property type="match status" value="1"/>
</dbReference>
<evidence type="ECO:0000256" key="2">
    <source>
        <dbReference type="ARBA" id="ARBA00022679"/>
    </source>
</evidence>
<evidence type="ECO:0000256" key="3">
    <source>
        <dbReference type="ARBA" id="ARBA00022691"/>
    </source>
</evidence>
<sequence length="240" mass="26190">MTILLTHGDREYLRDPGEELQTDLGVLTVPEDVEPGDTLFTHLDEEFTVRRLRGPDLFHHFERTGAPMLPRDIGLVVGETGVSAGDRVLDAGTGTGVLAGYLGRIGADVVTFERKADFAEVARENIEMADVADRVDVRTGDITEEVDELGEFDVLTLDTPDAAEVVAHTPELLADGGSLGVYAPFVESARDVEMAAREANLDNIRTMETIQREMDFDDRGTRPTTTGVGHTGYLTFARNV</sequence>
<dbReference type="PANTHER" id="PTHR12133:SF1">
    <property type="entry name" value="TRNA (ADENINE(58)-N(1))-METHYLTRANSFERASE, MITOCHONDRIAL"/>
    <property type="match status" value="1"/>
</dbReference>
<dbReference type="GO" id="GO:0160107">
    <property type="term" value="F:tRNA (adenine(58)-N1)-methyltransferase activity"/>
    <property type="evidence" value="ECO:0007669"/>
    <property type="project" value="InterPro"/>
</dbReference>
<dbReference type="CDD" id="cd02440">
    <property type="entry name" value="AdoMet_MTases"/>
    <property type="match status" value="1"/>
</dbReference>
<keyword evidence="3" id="KW-0949">S-adenosyl-L-methionine</keyword>
<dbReference type="AlphaFoldDB" id="A0A1N6VNJ1"/>
<dbReference type="InterPro" id="IPR014816">
    <property type="entry name" value="tRNA_MeTrfase_Gcd14"/>
</dbReference>
<name>A0A1N6VNJ1_9EURY</name>
<dbReference type="Pfam" id="PF08704">
    <property type="entry name" value="GCD14"/>
    <property type="match status" value="1"/>
</dbReference>
<evidence type="ECO:0000313" key="6">
    <source>
        <dbReference type="EMBL" id="SIQ79387.1"/>
    </source>
</evidence>
<dbReference type="PANTHER" id="PTHR12133">
    <property type="entry name" value="TRNA (ADENINE(58)-N(1))-METHYLTRANSFERASE"/>
    <property type="match status" value="1"/>
</dbReference>
<gene>
    <name evidence="6" type="ORF">SAMN05421858_0423</name>
</gene>
<dbReference type="Proteomes" id="UP000186914">
    <property type="component" value="Unassembled WGS sequence"/>
</dbReference>
<evidence type="ECO:0000313" key="7">
    <source>
        <dbReference type="Proteomes" id="UP000186914"/>
    </source>
</evidence>
<dbReference type="GO" id="GO:0030488">
    <property type="term" value="P:tRNA methylation"/>
    <property type="evidence" value="ECO:0007669"/>
    <property type="project" value="InterPro"/>
</dbReference>
<proteinExistence type="predicted"/>
<evidence type="ECO:0000256" key="4">
    <source>
        <dbReference type="ARBA" id="ARBA00022694"/>
    </source>
</evidence>